<dbReference type="InterPro" id="IPR027417">
    <property type="entry name" value="P-loop_NTPase"/>
</dbReference>
<reference evidence="4 5" key="1">
    <citation type="submission" date="2012-08" db="EMBL/GenBank/DDBJ databases">
        <title>Whole genome shotgun sequence of Kineosphaera limosa NBRC 100340.</title>
        <authorList>
            <person name="Yoshida I."/>
            <person name="Isaki S."/>
            <person name="Hosoyama A."/>
            <person name="Tsuchikane K."/>
            <person name="Katsumata H."/>
            <person name="Ando Y."/>
            <person name="Ohji S."/>
            <person name="Hamada M."/>
            <person name="Tamura T."/>
            <person name="Yamazoe A."/>
            <person name="Yamazaki S."/>
            <person name="Fujita N."/>
        </authorList>
    </citation>
    <scope>NUCLEOTIDE SEQUENCE [LARGE SCALE GENOMIC DNA]</scope>
    <source>
        <strain evidence="4 5">NBRC 100340</strain>
    </source>
</reference>
<dbReference type="InterPro" id="IPR036388">
    <property type="entry name" value="WH-like_DNA-bd_sf"/>
</dbReference>
<evidence type="ECO:0000259" key="2">
    <source>
        <dbReference type="Pfam" id="PF13173"/>
    </source>
</evidence>
<feature type="compositionally biased region" description="Basic and acidic residues" evidence="1">
    <location>
        <begin position="418"/>
        <end position="430"/>
    </location>
</feature>
<dbReference type="Pfam" id="PF13635">
    <property type="entry name" value="DUF4143"/>
    <property type="match status" value="1"/>
</dbReference>
<dbReference type="STRING" id="1184609.KILIM_121_00030"/>
<dbReference type="eggNOG" id="COG1373">
    <property type="taxonomic scope" value="Bacteria"/>
</dbReference>
<dbReference type="AlphaFoldDB" id="K6WWS8"/>
<dbReference type="PANTHER" id="PTHR43566:SF2">
    <property type="entry name" value="DUF4143 DOMAIN-CONTAINING PROTEIN"/>
    <property type="match status" value="1"/>
</dbReference>
<organism evidence="4 5">
    <name type="scientific">Kineosphaera limosa NBRC 100340</name>
    <dbReference type="NCBI Taxonomy" id="1184609"/>
    <lineage>
        <taxon>Bacteria</taxon>
        <taxon>Bacillati</taxon>
        <taxon>Actinomycetota</taxon>
        <taxon>Actinomycetes</taxon>
        <taxon>Micrococcales</taxon>
        <taxon>Dermatophilaceae</taxon>
        <taxon>Kineosphaera</taxon>
    </lineage>
</organism>
<sequence length="430" mass="46864">MEVLPRHIAPWAEELLSVSPVVVIEGARQVGKSTLATLLSSPSATYVTMDDDDIRLLAQDDPVGFLRSGGGHRLVIDEIQRCPELVLPLKAEVDRDRRPGRFVLTGSANLLRVPGAEDSLAGRAMTIRLHPFSQGELTRVVDDWVAAVVSDALGTAPALSREDLVTRIVVGGYPTVQGLKPRVQVAWLTDYAERLVERDSADIAVVQPRILRRLLALLAAAPGQELILDRLAEALAVAAQTVSRHLDILESLFLVQILPSWSRSLTSRQVRRPKCYLTDTGLAAAWSGLTVQQLMSVHGANHLGPLLENFVVNELTKQAGWSSEKFDMFHFRDRNGAEVDLVIETSRGVIAVEVKAAAAPTRSHFKHLIGMRERLGDDFLAGVVLHLGAGRRAGDRLWSLPINALWTESHGGPSAARPLDEPAGARRSTD</sequence>
<dbReference type="InterPro" id="IPR036390">
    <property type="entry name" value="WH_DNA-bd_sf"/>
</dbReference>
<dbReference type="SUPFAM" id="SSF46785">
    <property type="entry name" value="Winged helix' DNA-binding domain"/>
    <property type="match status" value="1"/>
</dbReference>
<dbReference type="PANTHER" id="PTHR43566">
    <property type="entry name" value="CONSERVED PROTEIN"/>
    <property type="match status" value="1"/>
</dbReference>
<dbReference type="Gene3D" id="1.10.10.10">
    <property type="entry name" value="Winged helix-like DNA-binding domain superfamily/Winged helix DNA-binding domain"/>
    <property type="match status" value="1"/>
</dbReference>
<evidence type="ECO:0000313" key="5">
    <source>
        <dbReference type="Proteomes" id="UP000008366"/>
    </source>
</evidence>
<protein>
    <recommendedName>
        <fullName evidence="6">AAA+ ATPase domain-containing protein</fullName>
    </recommendedName>
</protein>
<evidence type="ECO:0008006" key="6">
    <source>
        <dbReference type="Google" id="ProtNLM"/>
    </source>
</evidence>
<dbReference type="SUPFAM" id="SSF52540">
    <property type="entry name" value="P-loop containing nucleoside triphosphate hydrolases"/>
    <property type="match status" value="1"/>
</dbReference>
<dbReference type="InterPro" id="IPR025420">
    <property type="entry name" value="DUF4143"/>
</dbReference>
<dbReference type="EMBL" id="BAHD01000121">
    <property type="protein sequence ID" value="GAB98276.1"/>
    <property type="molecule type" value="Genomic_DNA"/>
</dbReference>
<dbReference type="OrthoDB" id="128089at2"/>
<feature type="region of interest" description="Disordered" evidence="1">
    <location>
        <begin position="410"/>
        <end position="430"/>
    </location>
</feature>
<proteinExistence type="predicted"/>
<evidence type="ECO:0000313" key="4">
    <source>
        <dbReference type="EMBL" id="GAB98276.1"/>
    </source>
</evidence>
<feature type="domain" description="AAA" evidence="2">
    <location>
        <begin position="20"/>
        <end position="137"/>
    </location>
</feature>
<evidence type="ECO:0000259" key="3">
    <source>
        <dbReference type="Pfam" id="PF13635"/>
    </source>
</evidence>
<dbReference type="RefSeq" id="WP_006594808.1">
    <property type="nucleotide sequence ID" value="NZ_BAHD01000121.1"/>
</dbReference>
<accession>K6WWS8</accession>
<gene>
    <name evidence="4" type="ORF">KILIM_121_00030</name>
</gene>
<keyword evidence="5" id="KW-1185">Reference proteome</keyword>
<evidence type="ECO:0000256" key="1">
    <source>
        <dbReference type="SAM" id="MobiDB-lite"/>
    </source>
</evidence>
<comment type="caution">
    <text evidence="4">The sequence shown here is derived from an EMBL/GenBank/DDBJ whole genome shotgun (WGS) entry which is preliminary data.</text>
</comment>
<dbReference type="Pfam" id="PF13173">
    <property type="entry name" value="AAA_14"/>
    <property type="match status" value="1"/>
</dbReference>
<dbReference type="InterPro" id="IPR041682">
    <property type="entry name" value="AAA_14"/>
</dbReference>
<feature type="domain" description="DUF4143" evidence="3">
    <location>
        <begin position="197"/>
        <end position="356"/>
    </location>
</feature>
<name>K6WWS8_9MICO</name>
<dbReference type="Proteomes" id="UP000008366">
    <property type="component" value="Unassembled WGS sequence"/>
</dbReference>